<reference evidence="2" key="1">
    <citation type="submission" date="2016-11" db="EMBL/GenBank/DDBJ databases">
        <authorList>
            <person name="Varghese N."/>
            <person name="Submissions S."/>
        </authorList>
    </citation>
    <scope>NUCLEOTIDE SEQUENCE [LARGE SCALE GENOMIC DNA]</scope>
    <source>
        <strain evidence="2">DSM 44671</strain>
    </source>
</reference>
<proteinExistence type="predicted"/>
<dbReference type="AlphaFoldDB" id="A0A1K1PS31"/>
<evidence type="ECO:0008006" key="3">
    <source>
        <dbReference type="Google" id="ProtNLM"/>
    </source>
</evidence>
<dbReference type="Proteomes" id="UP000182740">
    <property type="component" value="Unassembled WGS sequence"/>
</dbReference>
<dbReference type="STRING" id="546364.SAMN04489730_0932"/>
<sequence length="191" mass="20554">MLSLPPALTAEHEVQESGNLFESAFAVLDTTGTYRYLLTRAWAPGPLVMFVMLNPSTADATADDPTMRRVTRFARSWGFGSLAVVNLFALRATDPAALETHPDPVGPATDAFLAATARQADRCVAAWGAHPAAARRAPTVTQMLRRSATRQYRPGLACLGLTKGGQPRHPLYLPATTTLTSYEENQTPGES</sequence>
<dbReference type="RefSeq" id="WP_084742756.1">
    <property type="nucleotide sequence ID" value="NZ_FPJG01000006.1"/>
</dbReference>
<evidence type="ECO:0000313" key="2">
    <source>
        <dbReference type="Proteomes" id="UP000182740"/>
    </source>
</evidence>
<name>A0A1K1PS31_9PSEU</name>
<accession>A0A1K1PS31</accession>
<dbReference type="InterPro" id="IPR012441">
    <property type="entry name" value="DUF1643"/>
</dbReference>
<organism evidence="1 2">
    <name type="scientific">Amycolatopsis australiensis</name>
    <dbReference type="NCBI Taxonomy" id="546364"/>
    <lineage>
        <taxon>Bacteria</taxon>
        <taxon>Bacillati</taxon>
        <taxon>Actinomycetota</taxon>
        <taxon>Actinomycetes</taxon>
        <taxon>Pseudonocardiales</taxon>
        <taxon>Pseudonocardiaceae</taxon>
        <taxon>Amycolatopsis</taxon>
    </lineage>
</organism>
<keyword evidence="2" id="KW-1185">Reference proteome</keyword>
<protein>
    <recommendedName>
        <fullName evidence="3">DUF1643 domain-containing protein</fullName>
    </recommendedName>
</protein>
<dbReference type="OrthoDB" id="9807577at2"/>
<gene>
    <name evidence="1" type="ORF">SAMN04489730_0932</name>
</gene>
<dbReference type="Pfam" id="PF07799">
    <property type="entry name" value="DUF1643"/>
    <property type="match status" value="1"/>
</dbReference>
<dbReference type="EMBL" id="FPJG01000006">
    <property type="protein sequence ID" value="SFW50269.1"/>
    <property type="molecule type" value="Genomic_DNA"/>
</dbReference>
<evidence type="ECO:0000313" key="1">
    <source>
        <dbReference type="EMBL" id="SFW50269.1"/>
    </source>
</evidence>